<dbReference type="NCBIfam" id="NF001377">
    <property type="entry name" value="PRK00278.2-4"/>
    <property type="match status" value="1"/>
</dbReference>
<gene>
    <name evidence="8" type="primary">trpC</name>
    <name evidence="10" type="ORF">FH603_694</name>
</gene>
<accession>A0ABR6W0U9</accession>
<keyword evidence="6 8" id="KW-0057">Aromatic amino acid biosynthesis</keyword>
<evidence type="ECO:0000256" key="1">
    <source>
        <dbReference type="ARBA" id="ARBA00001633"/>
    </source>
</evidence>
<dbReference type="InterPro" id="IPR013798">
    <property type="entry name" value="Indole-3-glycerol_P_synth_dom"/>
</dbReference>
<keyword evidence="4 8" id="KW-0210">Decarboxylase</keyword>
<name>A0ABR6W0U9_9BACT</name>
<dbReference type="Proteomes" id="UP000700732">
    <property type="component" value="Unassembled WGS sequence"/>
</dbReference>
<dbReference type="CDD" id="cd00331">
    <property type="entry name" value="IGPS"/>
    <property type="match status" value="1"/>
</dbReference>
<dbReference type="InterPro" id="IPR013785">
    <property type="entry name" value="Aldolase_TIM"/>
</dbReference>
<organism evidence="10 11">
    <name type="scientific">Spirosoma utsteinense</name>
    <dbReference type="NCBI Taxonomy" id="2585773"/>
    <lineage>
        <taxon>Bacteria</taxon>
        <taxon>Pseudomonadati</taxon>
        <taxon>Bacteroidota</taxon>
        <taxon>Cytophagia</taxon>
        <taxon>Cytophagales</taxon>
        <taxon>Cytophagaceae</taxon>
        <taxon>Spirosoma</taxon>
    </lineage>
</organism>
<keyword evidence="3 8" id="KW-0028">Amino-acid biosynthesis</keyword>
<feature type="domain" description="Indole-3-glycerol phosphate synthase" evidence="9">
    <location>
        <begin position="4"/>
        <end position="255"/>
    </location>
</feature>
<evidence type="ECO:0000313" key="11">
    <source>
        <dbReference type="Proteomes" id="UP000700732"/>
    </source>
</evidence>
<sequence>MTILDQIVAQKRIEVAERMAATPISALELMPDFKRMPLSARDAVQSFRSTGIIAEFKRKSPSKGIINDQADVATTTLGYVKAGAAVLSVLTDEPFFGGTLADLQAARLANPETPILRKDFIIDDYQILEAKAWGADLVLLIAACLTPQQVIDLSELAHNVGMQVLLEVHDEDELDRTLTHTVDLVGVNNRNLKTFVTSIDTSMRLVERIPDTFAKITESGLHDAQTMRALFQAGFDGFLIGEAFMKTPDPAAALADIVAQFNSTTIPI</sequence>
<dbReference type="Gene3D" id="3.20.20.70">
    <property type="entry name" value="Aldolase class I"/>
    <property type="match status" value="1"/>
</dbReference>
<dbReference type="InterPro" id="IPR011060">
    <property type="entry name" value="RibuloseP-bd_barrel"/>
</dbReference>
<dbReference type="EMBL" id="VFIA01000003">
    <property type="protein sequence ID" value="MBC3790209.1"/>
    <property type="molecule type" value="Genomic_DNA"/>
</dbReference>
<comment type="caution">
    <text evidence="10">The sequence shown here is derived from an EMBL/GenBank/DDBJ whole genome shotgun (WGS) entry which is preliminary data.</text>
</comment>
<dbReference type="InterPro" id="IPR045186">
    <property type="entry name" value="Indole-3-glycerol_P_synth"/>
</dbReference>
<dbReference type="InterPro" id="IPR001468">
    <property type="entry name" value="Indole-3-GlycerolPSynthase_CS"/>
</dbReference>
<evidence type="ECO:0000256" key="8">
    <source>
        <dbReference type="HAMAP-Rule" id="MF_00134"/>
    </source>
</evidence>
<dbReference type="PANTHER" id="PTHR22854:SF2">
    <property type="entry name" value="INDOLE-3-GLYCEROL-PHOSPHATE SYNTHASE"/>
    <property type="match status" value="1"/>
</dbReference>
<evidence type="ECO:0000256" key="6">
    <source>
        <dbReference type="ARBA" id="ARBA00023141"/>
    </source>
</evidence>
<comment type="pathway">
    <text evidence="2 8">Amino-acid biosynthesis; L-tryptophan biosynthesis; L-tryptophan from chorismate: step 4/5.</text>
</comment>
<reference evidence="10 11" key="1">
    <citation type="submission" date="2019-06" db="EMBL/GenBank/DDBJ databases">
        <title>Spirosoma utsteinense sp. nov. isolated from Antarctic ice-free soils.</title>
        <authorList>
            <person name="Tahon G."/>
        </authorList>
    </citation>
    <scope>NUCLEOTIDE SEQUENCE [LARGE SCALE GENOMIC DNA]</scope>
    <source>
        <strain evidence="10 11">LMG 31447</strain>
    </source>
</reference>
<keyword evidence="5 8" id="KW-0822">Tryptophan biosynthesis</keyword>
<dbReference type="EC" id="4.1.1.48" evidence="8"/>
<evidence type="ECO:0000256" key="5">
    <source>
        <dbReference type="ARBA" id="ARBA00022822"/>
    </source>
</evidence>
<dbReference type="HAMAP" id="MF_00134_B">
    <property type="entry name" value="IGPS_B"/>
    <property type="match status" value="1"/>
</dbReference>
<dbReference type="Pfam" id="PF00218">
    <property type="entry name" value="IGPS"/>
    <property type="match status" value="1"/>
</dbReference>
<evidence type="ECO:0000256" key="2">
    <source>
        <dbReference type="ARBA" id="ARBA00004696"/>
    </source>
</evidence>
<proteinExistence type="inferred from homology"/>
<evidence type="ECO:0000256" key="4">
    <source>
        <dbReference type="ARBA" id="ARBA00022793"/>
    </source>
</evidence>
<keyword evidence="7 8" id="KW-0456">Lyase</keyword>
<keyword evidence="11" id="KW-1185">Reference proteome</keyword>
<dbReference type="PANTHER" id="PTHR22854">
    <property type="entry name" value="TRYPTOPHAN BIOSYNTHESIS PROTEIN"/>
    <property type="match status" value="1"/>
</dbReference>
<dbReference type="SUPFAM" id="SSF51366">
    <property type="entry name" value="Ribulose-phoshate binding barrel"/>
    <property type="match status" value="1"/>
</dbReference>
<evidence type="ECO:0000259" key="9">
    <source>
        <dbReference type="Pfam" id="PF00218"/>
    </source>
</evidence>
<evidence type="ECO:0000256" key="7">
    <source>
        <dbReference type="ARBA" id="ARBA00023239"/>
    </source>
</evidence>
<evidence type="ECO:0000256" key="3">
    <source>
        <dbReference type="ARBA" id="ARBA00022605"/>
    </source>
</evidence>
<evidence type="ECO:0000313" key="10">
    <source>
        <dbReference type="EMBL" id="MBC3790209.1"/>
    </source>
</evidence>
<protein>
    <recommendedName>
        <fullName evidence="8">Indole-3-glycerol phosphate synthase</fullName>
        <shortName evidence="8">IGPS</shortName>
        <ecNumber evidence="8">4.1.1.48</ecNumber>
    </recommendedName>
</protein>
<comment type="catalytic activity">
    <reaction evidence="1 8">
        <text>1-(2-carboxyphenylamino)-1-deoxy-D-ribulose 5-phosphate + H(+) = (1S,2R)-1-C-(indol-3-yl)glycerol 3-phosphate + CO2 + H2O</text>
        <dbReference type="Rhea" id="RHEA:23476"/>
        <dbReference type="ChEBI" id="CHEBI:15377"/>
        <dbReference type="ChEBI" id="CHEBI:15378"/>
        <dbReference type="ChEBI" id="CHEBI:16526"/>
        <dbReference type="ChEBI" id="CHEBI:58613"/>
        <dbReference type="ChEBI" id="CHEBI:58866"/>
        <dbReference type="EC" id="4.1.1.48"/>
    </reaction>
</comment>
<dbReference type="RefSeq" id="WP_186736048.1">
    <property type="nucleotide sequence ID" value="NZ_VFIA01000003.1"/>
</dbReference>
<dbReference type="PROSITE" id="PS00614">
    <property type="entry name" value="IGPS"/>
    <property type="match status" value="1"/>
</dbReference>
<comment type="similarity">
    <text evidence="8">Belongs to the TrpC family.</text>
</comment>